<comment type="similarity">
    <text evidence="2 4">Belongs to the class-III pyridoxal-phosphate-dependent aminotransferase family.</text>
</comment>
<dbReference type="InterPro" id="IPR005814">
    <property type="entry name" value="Aminotrans_3"/>
</dbReference>
<dbReference type="Gene3D" id="3.40.640.10">
    <property type="entry name" value="Type I PLP-dependent aspartate aminotransferase-like (Major domain)"/>
    <property type="match status" value="1"/>
</dbReference>
<reference evidence="5 6" key="1">
    <citation type="journal article" date="2014" name="BMC Genomics">
        <title>Comparison of environmental and isolate Sulfobacillus genomes reveals diverse carbon, sulfur, nitrogen, and hydrogen metabolisms.</title>
        <authorList>
            <person name="Justice N.B."/>
            <person name="Norman A."/>
            <person name="Brown C.T."/>
            <person name="Singh A."/>
            <person name="Thomas B.C."/>
            <person name="Banfield J.F."/>
        </authorList>
    </citation>
    <scope>NUCLEOTIDE SEQUENCE [LARGE SCALE GENOMIC DNA]</scope>
    <source>
        <strain evidence="5">AMDSBA4</strain>
    </source>
</reference>
<accession>A0A2T2XFX1</accession>
<evidence type="ECO:0000256" key="2">
    <source>
        <dbReference type="ARBA" id="ARBA00008954"/>
    </source>
</evidence>
<keyword evidence="5" id="KW-0032">Aminotransferase</keyword>
<dbReference type="InterPro" id="IPR049704">
    <property type="entry name" value="Aminotrans_3_PPA_site"/>
</dbReference>
<dbReference type="Proteomes" id="UP000242972">
    <property type="component" value="Unassembled WGS sequence"/>
</dbReference>
<dbReference type="Pfam" id="PF00202">
    <property type="entry name" value="Aminotran_3"/>
    <property type="match status" value="1"/>
</dbReference>
<evidence type="ECO:0000256" key="1">
    <source>
        <dbReference type="ARBA" id="ARBA00001933"/>
    </source>
</evidence>
<dbReference type="InterPro" id="IPR015422">
    <property type="entry name" value="PyrdxlP-dep_Trfase_small"/>
</dbReference>
<organism evidence="5 6">
    <name type="scientific">Sulfobacillus benefaciens</name>
    <dbReference type="NCBI Taxonomy" id="453960"/>
    <lineage>
        <taxon>Bacteria</taxon>
        <taxon>Bacillati</taxon>
        <taxon>Bacillota</taxon>
        <taxon>Clostridia</taxon>
        <taxon>Eubacteriales</taxon>
        <taxon>Clostridiales Family XVII. Incertae Sedis</taxon>
        <taxon>Sulfobacillus</taxon>
    </lineage>
</organism>
<sequence length="419" mass="45163">MSTIQDRYRRSLAGVVPMETSLHIASGHGPYLETTTGERYLDLATGIAVNALGYQHPRVTEALIAQAHRHLHLYGGTGYQDVVIDFAEAILATLEGDYQLFFGNSGTEAVEAAIKLSRWSTGRPGIIAFRGAFHGRSLGALSLTASAAKYRSAYEPLLPSVYHIDYPAPTRLGLSPNQALQESQRQLQSLWDNEISPERIAVLVVEPIQGEGGYVIPPEGFLEWLREVTMQHGILLAVDEVQSGIGRTGRMFAFQHSAIEPDIVIMGKALGGGLPVSAIAGRRELMEAWPAGTHGTTFGGNPLACATGLATLKTIQEEGLLDHAATLGQLALEILAPLKSLSTITDVRGRGLMTAVEFASAKGPELVAHIMRQALEKHILLHAAGLRHEVIRFMPPLNIDRELLIEGLRTVVSLISAAS</sequence>
<evidence type="ECO:0000313" key="6">
    <source>
        <dbReference type="Proteomes" id="UP000242972"/>
    </source>
</evidence>
<dbReference type="CDD" id="cd00610">
    <property type="entry name" value="OAT_like"/>
    <property type="match status" value="1"/>
</dbReference>
<proteinExistence type="inferred from homology"/>
<comment type="cofactor">
    <cofactor evidence="1">
        <name>pyridoxal 5'-phosphate</name>
        <dbReference type="ChEBI" id="CHEBI:597326"/>
    </cofactor>
</comment>
<dbReference type="EMBL" id="PXYW01000021">
    <property type="protein sequence ID" value="PSR33377.1"/>
    <property type="molecule type" value="Genomic_DNA"/>
</dbReference>
<keyword evidence="5" id="KW-0808">Transferase</keyword>
<evidence type="ECO:0000313" key="5">
    <source>
        <dbReference type="EMBL" id="PSR33377.1"/>
    </source>
</evidence>
<dbReference type="PROSITE" id="PS00600">
    <property type="entry name" value="AA_TRANSFER_CLASS_3"/>
    <property type="match status" value="1"/>
</dbReference>
<dbReference type="SUPFAM" id="SSF53383">
    <property type="entry name" value="PLP-dependent transferases"/>
    <property type="match status" value="1"/>
</dbReference>
<protein>
    <submittedName>
        <fullName evidence="5">Aspartate aminotransferase family protein</fullName>
    </submittedName>
</protein>
<dbReference type="PANTHER" id="PTHR11986">
    <property type="entry name" value="AMINOTRANSFERASE CLASS III"/>
    <property type="match status" value="1"/>
</dbReference>
<dbReference type="GO" id="GO:0030170">
    <property type="term" value="F:pyridoxal phosphate binding"/>
    <property type="evidence" value="ECO:0007669"/>
    <property type="project" value="InterPro"/>
</dbReference>
<dbReference type="GO" id="GO:0008483">
    <property type="term" value="F:transaminase activity"/>
    <property type="evidence" value="ECO:0007669"/>
    <property type="project" value="UniProtKB-KW"/>
</dbReference>
<keyword evidence="3 4" id="KW-0663">Pyridoxal phosphate</keyword>
<dbReference type="InterPro" id="IPR050103">
    <property type="entry name" value="Class-III_PLP-dep_AT"/>
</dbReference>
<dbReference type="InterPro" id="IPR015424">
    <property type="entry name" value="PyrdxlP-dep_Trfase"/>
</dbReference>
<dbReference type="InterPro" id="IPR015421">
    <property type="entry name" value="PyrdxlP-dep_Trfase_major"/>
</dbReference>
<dbReference type="GO" id="GO:0042802">
    <property type="term" value="F:identical protein binding"/>
    <property type="evidence" value="ECO:0007669"/>
    <property type="project" value="TreeGrafter"/>
</dbReference>
<dbReference type="AlphaFoldDB" id="A0A2T2XFX1"/>
<dbReference type="PANTHER" id="PTHR11986:SF58">
    <property type="entry name" value="LEUCINE_METHIONINE RACEMASE"/>
    <property type="match status" value="1"/>
</dbReference>
<dbReference type="Gene3D" id="3.90.1150.10">
    <property type="entry name" value="Aspartate Aminotransferase, domain 1"/>
    <property type="match status" value="1"/>
</dbReference>
<evidence type="ECO:0000256" key="4">
    <source>
        <dbReference type="RuleBase" id="RU003560"/>
    </source>
</evidence>
<gene>
    <name evidence="5" type="ORF">C7B46_09980</name>
</gene>
<name>A0A2T2XFX1_9FIRM</name>
<dbReference type="FunFam" id="3.40.640.10:FF:000004">
    <property type="entry name" value="Acetylornithine aminotransferase"/>
    <property type="match status" value="1"/>
</dbReference>
<dbReference type="PIRSF" id="PIRSF000521">
    <property type="entry name" value="Transaminase_4ab_Lys_Orn"/>
    <property type="match status" value="1"/>
</dbReference>
<evidence type="ECO:0000256" key="3">
    <source>
        <dbReference type="ARBA" id="ARBA00022898"/>
    </source>
</evidence>
<comment type="caution">
    <text evidence="5">The sequence shown here is derived from an EMBL/GenBank/DDBJ whole genome shotgun (WGS) entry which is preliminary data.</text>
</comment>